<dbReference type="InterPro" id="IPR029006">
    <property type="entry name" value="ADF-H/Gelsolin-like_dom_sf"/>
</dbReference>
<dbReference type="Gene3D" id="3.40.20.10">
    <property type="entry name" value="Severin"/>
    <property type="match status" value="1"/>
</dbReference>
<dbReference type="Proteomes" id="UP000703661">
    <property type="component" value="Unassembled WGS sequence"/>
</dbReference>
<comment type="caution">
    <text evidence="2">The sequence shown here is derived from an EMBL/GenBank/DDBJ whole genome shotgun (WGS) entry which is preliminary data.</text>
</comment>
<evidence type="ECO:0000259" key="1">
    <source>
        <dbReference type="Pfam" id="PF00626"/>
    </source>
</evidence>
<dbReference type="InterPro" id="IPR050550">
    <property type="entry name" value="SEC23_SEC24_subfamily"/>
</dbReference>
<dbReference type="GO" id="GO:0000149">
    <property type="term" value="F:SNARE binding"/>
    <property type="evidence" value="ECO:0007669"/>
    <property type="project" value="TreeGrafter"/>
</dbReference>
<dbReference type="PANTHER" id="PTHR13803">
    <property type="entry name" value="SEC24-RELATED PROTEIN"/>
    <property type="match status" value="1"/>
</dbReference>
<dbReference type="PANTHER" id="PTHR13803:SF4">
    <property type="entry name" value="SECRETORY 24CD, ISOFORM C"/>
    <property type="match status" value="1"/>
</dbReference>
<dbReference type="InterPro" id="IPR007123">
    <property type="entry name" value="Gelsolin-like_dom"/>
</dbReference>
<dbReference type="GO" id="GO:0008270">
    <property type="term" value="F:zinc ion binding"/>
    <property type="evidence" value="ECO:0007669"/>
    <property type="project" value="TreeGrafter"/>
</dbReference>
<dbReference type="InterPro" id="IPR036180">
    <property type="entry name" value="Gelsolin-like_dom_sf"/>
</dbReference>
<dbReference type="GO" id="GO:0070971">
    <property type="term" value="C:endoplasmic reticulum exit site"/>
    <property type="evidence" value="ECO:0007669"/>
    <property type="project" value="TreeGrafter"/>
</dbReference>
<gene>
    <name evidence="2" type="primary">SFB3_4</name>
    <name evidence="2" type="ORF">BGZ80_011660</name>
</gene>
<evidence type="ECO:0000313" key="3">
    <source>
        <dbReference type="Proteomes" id="UP000703661"/>
    </source>
</evidence>
<dbReference type="Pfam" id="PF00626">
    <property type="entry name" value="Gelsolin"/>
    <property type="match status" value="1"/>
</dbReference>
<dbReference type="EMBL" id="JAAAID010000966">
    <property type="protein sequence ID" value="KAG0012562.1"/>
    <property type="molecule type" value="Genomic_DNA"/>
</dbReference>
<keyword evidence="3" id="KW-1185">Reference proteome</keyword>
<reference evidence="2" key="1">
    <citation type="journal article" date="2020" name="Fungal Divers.">
        <title>Resolving the Mortierellaceae phylogeny through synthesis of multi-gene phylogenetics and phylogenomics.</title>
        <authorList>
            <person name="Vandepol N."/>
            <person name="Liber J."/>
            <person name="Desiro A."/>
            <person name="Na H."/>
            <person name="Kennedy M."/>
            <person name="Barry K."/>
            <person name="Grigoriev I.V."/>
            <person name="Miller A.N."/>
            <person name="O'Donnell K."/>
            <person name="Stajich J.E."/>
            <person name="Bonito G."/>
        </authorList>
    </citation>
    <scope>NUCLEOTIDE SEQUENCE</scope>
    <source>
        <strain evidence="2">NRRL 2769</strain>
    </source>
</reference>
<sequence length="206" mass="23968">MLKSNTLRPGKGINSDTRVYHMRMIKSMGVGESIVFYYPRMIAVHNMNEKVGVMDPKSGRVFLPSLVRDSYARLNPTGAYLLENGHKMYFWLGHEIPAQFLLDVFGVQTLDEVNPNQRHLPELDTMTSSQLRMIRTYMQAQRGRYLDLVIIRQGKDQPEHEMSNLLVEDKNNEAMSYVDYLPTIHRMIQTEVTTRPHEVHTSIWSR</sequence>
<dbReference type="GO" id="GO:0030127">
    <property type="term" value="C:COPII vesicle coat"/>
    <property type="evidence" value="ECO:0007669"/>
    <property type="project" value="TreeGrafter"/>
</dbReference>
<dbReference type="SUPFAM" id="SSF82754">
    <property type="entry name" value="C-terminal, gelsolin-like domain of Sec23/24"/>
    <property type="match status" value="1"/>
</dbReference>
<organism evidence="2 3">
    <name type="scientific">Entomortierella chlamydospora</name>
    <dbReference type="NCBI Taxonomy" id="101097"/>
    <lineage>
        <taxon>Eukaryota</taxon>
        <taxon>Fungi</taxon>
        <taxon>Fungi incertae sedis</taxon>
        <taxon>Mucoromycota</taxon>
        <taxon>Mortierellomycotina</taxon>
        <taxon>Mortierellomycetes</taxon>
        <taxon>Mortierellales</taxon>
        <taxon>Mortierellaceae</taxon>
        <taxon>Entomortierella</taxon>
    </lineage>
</organism>
<dbReference type="GO" id="GO:0090110">
    <property type="term" value="P:COPII-coated vesicle cargo loading"/>
    <property type="evidence" value="ECO:0007669"/>
    <property type="project" value="TreeGrafter"/>
</dbReference>
<feature type="domain" description="Gelsolin-like" evidence="1">
    <location>
        <begin position="64"/>
        <end position="129"/>
    </location>
</feature>
<evidence type="ECO:0000313" key="2">
    <source>
        <dbReference type="EMBL" id="KAG0012562.1"/>
    </source>
</evidence>
<protein>
    <submittedName>
        <fullName evidence="2">COPII coat Sec23p-Sfb3p heterodimer component</fullName>
    </submittedName>
</protein>
<proteinExistence type="predicted"/>
<dbReference type="AlphaFoldDB" id="A0A9P6MTV1"/>
<accession>A0A9P6MTV1</accession>
<name>A0A9P6MTV1_9FUNG</name>